<accession>V8G715</accession>
<evidence type="ECO:0000256" key="14">
    <source>
        <dbReference type="ARBA" id="ARBA00038053"/>
    </source>
</evidence>
<dbReference type="EC" id="2.4.99.28" evidence="16"/>
<comment type="pathway">
    <text evidence="2 16">Cell wall biogenesis; peptidoglycan biosynthesis.</text>
</comment>
<dbReference type="InterPro" id="IPR013437">
    <property type="entry name" value="FtsW"/>
</dbReference>
<feature type="transmembrane region" description="Helical" evidence="16">
    <location>
        <begin position="365"/>
        <end position="383"/>
    </location>
</feature>
<keyword evidence="10 16" id="KW-1133">Transmembrane helix</keyword>
<comment type="similarity">
    <text evidence="14 16">Belongs to the SEDS family. FtsW subfamily.</text>
</comment>
<keyword evidence="6 16" id="KW-0808">Transferase</keyword>
<dbReference type="InterPro" id="IPR018365">
    <property type="entry name" value="Cell_cycle_FtsW-rel_CS"/>
</dbReference>
<proteinExistence type="inferred from homology"/>
<dbReference type="GO" id="GO:0071555">
    <property type="term" value="P:cell wall organization"/>
    <property type="evidence" value="ECO:0007669"/>
    <property type="project" value="UniProtKB-KW"/>
</dbReference>
<evidence type="ECO:0000256" key="7">
    <source>
        <dbReference type="ARBA" id="ARBA00022692"/>
    </source>
</evidence>
<evidence type="ECO:0000313" key="18">
    <source>
        <dbReference type="Proteomes" id="UP000018766"/>
    </source>
</evidence>
<evidence type="ECO:0000256" key="13">
    <source>
        <dbReference type="ARBA" id="ARBA00023316"/>
    </source>
</evidence>
<dbReference type="GO" id="GO:0009252">
    <property type="term" value="P:peptidoglycan biosynthetic process"/>
    <property type="evidence" value="ECO:0007669"/>
    <property type="project" value="UniProtKB-UniRule"/>
</dbReference>
<evidence type="ECO:0000256" key="9">
    <source>
        <dbReference type="ARBA" id="ARBA00022984"/>
    </source>
</evidence>
<evidence type="ECO:0000256" key="15">
    <source>
        <dbReference type="ARBA" id="ARBA00049902"/>
    </source>
</evidence>
<dbReference type="GO" id="GO:0008360">
    <property type="term" value="P:regulation of cell shape"/>
    <property type="evidence" value="ECO:0007669"/>
    <property type="project" value="UniProtKB-KW"/>
</dbReference>
<organism evidence="17 18">
    <name type="scientific">Pelistega indica</name>
    <dbReference type="NCBI Taxonomy" id="1414851"/>
    <lineage>
        <taxon>Bacteria</taxon>
        <taxon>Pseudomonadati</taxon>
        <taxon>Pseudomonadota</taxon>
        <taxon>Betaproteobacteria</taxon>
        <taxon>Burkholderiales</taxon>
        <taxon>Alcaligenaceae</taxon>
        <taxon>Pelistega</taxon>
    </lineage>
</organism>
<dbReference type="AlphaFoldDB" id="V8G715"/>
<comment type="catalytic activity">
    <reaction evidence="15 16">
        <text>[GlcNAc-(1-&gt;4)-Mur2Ac(oyl-L-Ala-gamma-D-Glu-L-Lys-D-Ala-D-Ala)](n)-di-trans,octa-cis-undecaprenyl diphosphate + beta-D-GlcNAc-(1-&gt;4)-Mur2Ac(oyl-L-Ala-gamma-D-Glu-L-Lys-D-Ala-D-Ala)-di-trans,octa-cis-undecaprenyl diphosphate = [GlcNAc-(1-&gt;4)-Mur2Ac(oyl-L-Ala-gamma-D-Glu-L-Lys-D-Ala-D-Ala)](n+1)-di-trans,octa-cis-undecaprenyl diphosphate + di-trans,octa-cis-undecaprenyl diphosphate + H(+)</text>
        <dbReference type="Rhea" id="RHEA:23708"/>
        <dbReference type="Rhea" id="RHEA-COMP:9602"/>
        <dbReference type="Rhea" id="RHEA-COMP:9603"/>
        <dbReference type="ChEBI" id="CHEBI:15378"/>
        <dbReference type="ChEBI" id="CHEBI:58405"/>
        <dbReference type="ChEBI" id="CHEBI:60033"/>
        <dbReference type="ChEBI" id="CHEBI:78435"/>
        <dbReference type="EC" id="2.4.99.28"/>
    </reaction>
</comment>
<feature type="transmembrane region" description="Helical" evidence="16">
    <location>
        <begin position="184"/>
        <end position="203"/>
    </location>
</feature>
<dbReference type="EMBL" id="AYSV01000068">
    <property type="protein sequence ID" value="ETD72334.1"/>
    <property type="molecule type" value="Genomic_DNA"/>
</dbReference>
<evidence type="ECO:0000256" key="3">
    <source>
        <dbReference type="ARBA" id="ARBA00022475"/>
    </source>
</evidence>
<keyword evidence="3 16" id="KW-1003">Cell membrane</keyword>
<evidence type="ECO:0000313" key="17">
    <source>
        <dbReference type="EMBL" id="ETD72334.1"/>
    </source>
</evidence>
<dbReference type="PANTHER" id="PTHR30474:SF2">
    <property type="entry name" value="PEPTIDOGLYCAN GLYCOSYLTRANSFERASE FTSW-RELATED"/>
    <property type="match status" value="1"/>
</dbReference>
<feature type="transmembrane region" description="Helical" evidence="16">
    <location>
        <begin position="284"/>
        <end position="309"/>
    </location>
</feature>
<keyword evidence="13 16" id="KW-0961">Cell wall biogenesis/degradation</keyword>
<keyword evidence="4 16" id="KW-0132">Cell division</keyword>
<keyword evidence="7 16" id="KW-0812">Transmembrane</keyword>
<evidence type="ECO:0000256" key="11">
    <source>
        <dbReference type="ARBA" id="ARBA00023136"/>
    </source>
</evidence>
<keyword evidence="16" id="KW-0997">Cell inner membrane</keyword>
<comment type="subcellular location">
    <subcellularLocation>
        <location evidence="16">Cell inner membrane</location>
        <topology evidence="16">Multi-pass membrane protein</topology>
    </subcellularLocation>
    <subcellularLocation>
        <location evidence="1">Cell membrane</location>
        <topology evidence="1">Multi-pass membrane protein</topology>
    </subcellularLocation>
    <text evidence="16">Localizes to the division septum.</text>
</comment>
<feature type="transmembrane region" description="Helical" evidence="16">
    <location>
        <begin position="26"/>
        <end position="50"/>
    </location>
</feature>
<gene>
    <name evidence="16" type="primary">ftsW</name>
    <name evidence="17" type="ORF">V757_04860</name>
</gene>
<dbReference type="GO" id="GO:0043093">
    <property type="term" value="P:FtsZ-dependent cytokinesis"/>
    <property type="evidence" value="ECO:0007669"/>
    <property type="project" value="UniProtKB-UniRule"/>
</dbReference>
<keyword evidence="11 16" id="KW-0472">Membrane</keyword>
<protein>
    <recommendedName>
        <fullName evidence="16">Probable peptidoglycan glycosyltransferase FtsW</fullName>
        <shortName evidence="16">PGT</shortName>
        <ecNumber evidence="16">2.4.99.28</ecNumber>
    </recommendedName>
    <alternativeName>
        <fullName evidence="16">Cell division protein FtsW</fullName>
    </alternativeName>
    <alternativeName>
        <fullName evidence="16">Cell wall polymerase</fullName>
    </alternativeName>
    <alternativeName>
        <fullName evidence="16">Peptidoglycan polymerase</fullName>
        <shortName evidence="16">PG polymerase</shortName>
    </alternativeName>
</protein>
<evidence type="ECO:0000256" key="10">
    <source>
        <dbReference type="ARBA" id="ARBA00022989"/>
    </source>
</evidence>
<evidence type="ECO:0000256" key="5">
    <source>
        <dbReference type="ARBA" id="ARBA00022676"/>
    </source>
</evidence>
<evidence type="ECO:0000256" key="1">
    <source>
        <dbReference type="ARBA" id="ARBA00004651"/>
    </source>
</evidence>
<feature type="transmembrane region" description="Helical" evidence="16">
    <location>
        <begin position="210"/>
        <end position="228"/>
    </location>
</feature>
<evidence type="ECO:0000256" key="2">
    <source>
        <dbReference type="ARBA" id="ARBA00004752"/>
    </source>
</evidence>
<dbReference type="GO" id="GO:0032153">
    <property type="term" value="C:cell division site"/>
    <property type="evidence" value="ECO:0007669"/>
    <property type="project" value="UniProtKB-UniRule"/>
</dbReference>
<evidence type="ECO:0000256" key="6">
    <source>
        <dbReference type="ARBA" id="ARBA00022679"/>
    </source>
</evidence>
<dbReference type="UniPathway" id="UPA00219"/>
<dbReference type="HAMAP" id="MF_00913">
    <property type="entry name" value="PGT_FtsW_proteobact"/>
    <property type="match status" value="1"/>
</dbReference>
<evidence type="ECO:0000256" key="12">
    <source>
        <dbReference type="ARBA" id="ARBA00023306"/>
    </source>
</evidence>
<dbReference type="Proteomes" id="UP000018766">
    <property type="component" value="Unassembled WGS sequence"/>
</dbReference>
<reference evidence="17 18" key="1">
    <citation type="submission" date="2013-11" db="EMBL/GenBank/DDBJ databases">
        <title>Genomic analysis of Pelistega sp. HM-7.</title>
        <authorList>
            <person name="Kumbhare S.V."/>
            <person name="Shetty S.A."/>
            <person name="Sharma O."/>
            <person name="Dhotre D.P."/>
        </authorList>
    </citation>
    <scope>NUCLEOTIDE SEQUENCE [LARGE SCALE GENOMIC DNA]</scope>
    <source>
        <strain evidence="17 18">HM-7</strain>
    </source>
</reference>
<keyword evidence="12 16" id="KW-0131">Cell cycle</keyword>
<dbReference type="GO" id="GO:0005886">
    <property type="term" value="C:plasma membrane"/>
    <property type="evidence" value="ECO:0007669"/>
    <property type="project" value="UniProtKB-SubCell"/>
</dbReference>
<keyword evidence="9 16" id="KW-0573">Peptidoglycan synthesis</keyword>
<dbReference type="GO" id="GO:0015648">
    <property type="term" value="F:lipid-linked peptidoglycan transporter activity"/>
    <property type="evidence" value="ECO:0007669"/>
    <property type="project" value="TreeGrafter"/>
</dbReference>
<comment type="function">
    <text evidence="16">Peptidoglycan polymerase that is essential for cell division.</text>
</comment>
<keyword evidence="8 16" id="KW-0133">Cell shape</keyword>
<dbReference type="NCBIfam" id="TIGR02614">
    <property type="entry name" value="ftsW"/>
    <property type="match status" value="1"/>
</dbReference>
<keyword evidence="18" id="KW-1185">Reference proteome</keyword>
<evidence type="ECO:0000256" key="16">
    <source>
        <dbReference type="HAMAP-Rule" id="MF_00913"/>
    </source>
</evidence>
<feature type="transmembrane region" description="Helical" evidence="16">
    <location>
        <begin position="162"/>
        <end position="178"/>
    </location>
</feature>
<keyword evidence="5 16" id="KW-0328">Glycosyltransferase</keyword>
<dbReference type="PANTHER" id="PTHR30474">
    <property type="entry name" value="CELL CYCLE PROTEIN"/>
    <property type="match status" value="1"/>
</dbReference>
<name>V8G715_9BURK</name>
<dbReference type="GO" id="GO:0008955">
    <property type="term" value="F:peptidoglycan glycosyltransferase activity"/>
    <property type="evidence" value="ECO:0007669"/>
    <property type="project" value="UniProtKB-UniRule"/>
</dbReference>
<comment type="caution">
    <text evidence="17">The sequence shown here is derived from an EMBL/GenBank/DDBJ whole genome shotgun (WGS) entry which is preliminary data.</text>
</comment>
<sequence length="402" mass="44363">MSEATTTVRGFSPVKPTRTNMRDYDLMLISTVGALLIFGLIMVYSASIALADGPKYVNADRYFFFTRHLIFIIVGVVACLLSLQIPMGLWEKHALHLYILSAVFLLLVLIPFIGREVNGAHRWIPVGPINFQPSELTKFSMIIFTAWYTVRKKQYMKQVRGFLPILGFTAIVACFLIAEPDLGATMVVIAIVFGLIFLGGVNLKVFASLIVLAVLGIVGLIVMAPWRLQRIFAYLDPFSTEHAQSTGYQLSHSLIAVGRGEIFGVGLGFSIEKLHYLPEAHTDFIMAVVGEELGFIGIFMVIMLFAIIVKKGLKIGNQAIAMDREFNGLVAQGIAIWFGVQAFINLGVCFGLLPTKGLTLPLVSYGGSALVMNLIAVALLLRVDYENRCLMRGQHIEARRRG</sequence>
<feature type="transmembrane region" description="Helical" evidence="16">
    <location>
        <begin position="329"/>
        <end position="353"/>
    </location>
</feature>
<dbReference type="PATRIC" id="fig|1414851.3.peg.973"/>
<evidence type="ECO:0000256" key="4">
    <source>
        <dbReference type="ARBA" id="ARBA00022618"/>
    </source>
</evidence>
<feature type="transmembrane region" description="Helical" evidence="16">
    <location>
        <begin position="62"/>
        <end position="83"/>
    </location>
</feature>
<evidence type="ECO:0000256" key="8">
    <source>
        <dbReference type="ARBA" id="ARBA00022960"/>
    </source>
</evidence>
<dbReference type="Pfam" id="PF01098">
    <property type="entry name" value="FTSW_RODA_SPOVE"/>
    <property type="match status" value="1"/>
</dbReference>
<dbReference type="InterPro" id="IPR001182">
    <property type="entry name" value="FtsW/RodA"/>
</dbReference>
<feature type="transmembrane region" description="Helical" evidence="16">
    <location>
        <begin position="95"/>
        <end position="114"/>
    </location>
</feature>
<dbReference type="PROSITE" id="PS00428">
    <property type="entry name" value="FTSW_RODA_SPOVE"/>
    <property type="match status" value="1"/>
</dbReference>